<protein>
    <submittedName>
        <fullName evidence="11">Pectin lyase fold/virulence factor</fullName>
    </submittedName>
</protein>
<keyword evidence="4" id="KW-0732">Signal</keyword>
<keyword evidence="12" id="KW-1185">Reference proteome</keyword>
<evidence type="ECO:0000256" key="4">
    <source>
        <dbReference type="ARBA" id="ARBA00022729"/>
    </source>
</evidence>
<keyword evidence="11" id="KW-0456">Lyase</keyword>
<dbReference type="InterPro" id="IPR011050">
    <property type="entry name" value="Pectin_lyase_fold/virulence"/>
</dbReference>
<dbReference type="InterPro" id="IPR012334">
    <property type="entry name" value="Pectin_lyas_fold"/>
</dbReference>
<evidence type="ECO:0000256" key="8">
    <source>
        <dbReference type="ARBA" id="ARBA00023295"/>
    </source>
</evidence>
<keyword evidence="6" id="KW-1015">Disulfide bond</keyword>
<accession>A0A4P9WIB2</accession>
<evidence type="ECO:0000256" key="9">
    <source>
        <dbReference type="ARBA" id="ARBA00023316"/>
    </source>
</evidence>
<evidence type="ECO:0000256" key="7">
    <source>
        <dbReference type="ARBA" id="ARBA00023180"/>
    </source>
</evidence>
<dbReference type="Proteomes" id="UP000269721">
    <property type="component" value="Unassembled WGS sequence"/>
</dbReference>
<dbReference type="OrthoDB" id="2268901at2759"/>
<keyword evidence="9" id="KW-0961">Cell wall biogenesis/degradation</keyword>
<evidence type="ECO:0000313" key="12">
    <source>
        <dbReference type="Proteomes" id="UP000269721"/>
    </source>
</evidence>
<evidence type="ECO:0000313" key="11">
    <source>
        <dbReference type="EMBL" id="RKO90860.1"/>
    </source>
</evidence>
<dbReference type="PANTHER" id="PTHR31736">
    <property type="match status" value="1"/>
</dbReference>
<dbReference type="EMBL" id="KZ995345">
    <property type="protein sequence ID" value="RKO90860.1"/>
    <property type="molecule type" value="Genomic_DNA"/>
</dbReference>
<dbReference type="AlphaFoldDB" id="A0A4P9WIB2"/>
<dbReference type="GO" id="GO:0046576">
    <property type="term" value="F:rhamnogalacturonan alpha-L-rhamnopyranosyl-(1-&gt;4)-alpha-D-galactopyranosyluronide lyase activity"/>
    <property type="evidence" value="ECO:0007669"/>
    <property type="project" value="UniProtKB-ARBA"/>
</dbReference>
<dbReference type="SUPFAM" id="SSF51126">
    <property type="entry name" value="Pectin lyase-like"/>
    <property type="match status" value="1"/>
</dbReference>
<sequence length="310" mass="33535">MVEAVVAPNSEPEVDRTLPRVAASPISAESPISTAKICNVTDFGAVADNFTNIGPAISSAFTKCVQNSPQPTFLLPPGTYALKLPVAVDGSNWTFRWQGNVIVPFNSSLHGNMVTCNAPNNWTFNGEGCIVDGQGHLWRTQGPFFPRLVQISNGSDFKFHGLTLLDSLMFHLDVVQGQRGEIFNITIEGAQIGATHGIDLSVIDMHVHHVRVTNRDECVTVKTPSNGILIEDVTCYFAGATSQFGSYGGVTAVENVLIPRITGVFGTRLERDIVLMRLVLVGSANFTTKWFNGNPVPIPTDDPFTGSFTR</sequence>
<proteinExistence type="inferred from homology"/>
<name>A0A4P9WIB2_9FUNG</name>
<comment type="subcellular location">
    <subcellularLocation>
        <location evidence="1">Secreted</location>
    </subcellularLocation>
</comment>
<gene>
    <name evidence="11" type="ORF">BDK51DRAFT_31152</name>
</gene>
<comment type="similarity">
    <text evidence="2 10">Belongs to the glycosyl hydrolase 28 family.</text>
</comment>
<keyword evidence="8 10" id="KW-0326">Glycosidase</keyword>
<dbReference type="GO" id="GO:0071555">
    <property type="term" value="P:cell wall organization"/>
    <property type="evidence" value="ECO:0007669"/>
    <property type="project" value="UniProtKB-KW"/>
</dbReference>
<evidence type="ECO:0000256" key="6">
    <source>
        <dbReference type="ARBA" id="ARBA00023157"/>
    </source>
</evidence>
<organism evidence="11 12">
    <name type="scientific">Blyttiomyces helicus</name>
    <dbReference type="NCBI Taxonomy" id="388810"/>
    <lineage>
        <taxon>Eukaryota</taxon>
        <taxon>Fungi</taxon>
        <taxon>Fungi incertae sedis</taxon>
        <taxon>Chytridiomycota</taxon>
        <taxon>Chytridiomycota incertae sedis</taxon>
        <taxon>Chytridiomycetes</taxon>
        <taxon>Chytridiomycetes incertae sedis</taxon>
        <taxon>Blyttiomyces</taxon>
    </lineage>
</organism>
<evidence type="ECO:0000256" key="10">
    <source>
        <dbReference type="RuleBase" id="RU361169"/>
    </source>
</evidence>
<reference evidence="12" key="1">
    <citation type="journal article" date="2018" name="Nat. Microbiol.">
        <title>Leveraging single-cell genomics to expand the fungal tree of life.</title>
        <authorList>
            <person name="Ahrendt S.R."/>
            <person name="Quandt C.A."/>
            <person name="Ciobanu D."/>
            <person name="Clum A."/>
            <person name="Salamov A."/>
            <person name="Andreopoulos B."/>
            <person name="Cheng J.F."/>
            <person name="Woyke T."/>
            <person name="Pelin A."/>
            <person name="Henrissat B."/>
            <person name="Reynolds N.K."/>
            <person name="Benny G.L."/>
            <person name="Smith M.E."/>
            <person name="James T.Y."/>
            <person name="Grigoriev I.V."/>
        </authorList>
    </citation>
    <scope>NUCLEOTIDE SEQUENCE [LARGE SCALE GENOMIC DNA]</scope>
</reference>
<dbReference type="GO" id="GO:0004650">
    <property type="term" value="F:polygalacturonase activity"/>
    <property type="evidence" value="ECO:0007669"/>
    <property type="project" value="InterPro"/>
</dbReference>
<dbReference type="PANTHER" id="PTHR31736:SF19">
    <property type="entry name" value="PECTIN LYASE SUPERFAMILY PROTEIN-RELATED"/>
    <property type="match status" value="1"/>
</dbReference>
<evidence type="ECO:0000256" key="2">
    <source>
        <dbReference type="ARBA" id="ARBA00008834"/>
    </source>
</evidence>
<evidence type="ECO:0000256" key="5">
    <source>
        <dbReference type="ARBA" id="ARBA00022801"/>
    </source>
</evidence>
<dbReference type="GO" id="GO:0005975">
    <property type="term" value="P:carbohydrate metabolic process"/>
    <property type="evidence" value="ECO:0007669"/>
    <property type="project" value="InterPro"/>
</dbReference>
<evidence type="ECO:0000256" key="1">
    <source>
        <dbReference type="ARBA" id="ARBA00004613"/>
    </source>
</evidence>
<keyword evidence="3" id="KW-0964">Secreted</keyword>
<dbReference type="Pfam" id="PF00295">
    <property type="entry name" value="Glyco_hydro_28"/>
    <property type="match status" value="1"/>
</dbReference>
<evidence type="ECO:0000256" key="3">
    <source>
        <dbReference type="ARBA" id="ARBA00022525"/>
    </source>
</evidence>
<dbReference type="InterPro" id="IPR000743">
    <property type="entry name" value="Glyco_hydro_28"/>
</dbReference>
<dbReference type="Gene3D" id="2.160.20.10">
    <property type="entry name" value="Single-stranded right-handed beta-helix, Pectin lyase-like"/>
    <property type="match status" value="1"/>
</dbReference>
<dbReference type="GO" id="GO:0005576">
    <property type="term" value="C:extracellular region"/>
    <property type="evidence" value="ECO:0007669"/>
    <property type="project" value="UniProtKB-SubCell"/>
</dbReference>
<keyword evidence="5 10" id="KW-0378">Hydrolase</keyword>
<keyword evidence="7" id="KW-0325">Glycoprotein</keyword>